<evidence type="ECO:0000313" key="6">
    <source>
        <dbReference type="EMBL" id="KAL0967119.1"/>
    </source>
</evidence>
<feature type="region of interest" description="Disordered" evidence="5">
    <location>
        <begin position="357"/>
        <end position="385"/>
    </location>
</feature>
<feature type="region of interest" description="Disordered" evidence="5">
    <location>
        <begin position="306"/>
        <end position="326"/>
    </location>
</feature>
<dbReference type="EMBL" id="JAGEUA010000008">
    <property type="protein sequence ID" value="KAL0967119.1"/>
    <property type="molecule type" value="Genomic_DNA"/>
</dbReference>
<reference evidence="6 7" key="1">
    <citation type="submission" date="2024-06" db="EMBL/GenBank/DDBJ databases">
        <authorList>
            <person name="Pan Q."/>
            <person name="Wen M."/>
            <person name="Jouanno E."/>
            <person name="Zahm M."/>
            <person name="Klopp C."/>
            <person name="Cabau C."/>
            <person name="Louis A."/>
            <person name="Berthelot C."/>
            <person name="Parey E."/>
            <person name="Roest Crollius H."/>
            <person name="Montfort J."/>
            <person name="Robinson-Rechavi M."/>
            <person name="Bouchez O."/>
            <person name="Lampietro C."/>
            <person name="Lopez Roques C."/>
            <person name="Donnadieu C."/>
            <person name="Postlethwait J."/>
            <person name="Bobe J."/>
            <person name="Verreycken H."/>
            <person name="Guiguen Y."/>
        </authorList>
    </citation>
    <scope>NUCLEOTIDE SEQUENCE [LARGE SCALE GENOMIC DNA]</scope>
    <source>
        <strain evidence="6">Up_M1</strain>
        <tissue evidence="6">Testis</tissue>
    </source>
</reference>
<feature type="region of interest" description="Disordered" evidence="5">
    <location>
        <begin position="138"/>
        <end position="178"/>
    </location>
</feature>
<keyword evidence="7" id="KW-1185">Reference proteome</keyword>
<evidence type="ECO:0000256" key="1">
    <source>
        <dbReference type="ARBA" id="ARBA00004173"/>
    </source>
</evidence>
<evidence type="ECO:0000256" key="2">
    <source>
        <dbReference type="ARBA" id="ARBA00005807"/>
    </source>
</evidence>
<dbReference type="GO" id="GO:0009060">
    <property type="term" value="P:aerobic respiration"/>
    <property type="evidence" value="ECO:0007669"/>
    <property type="project" value="UniProtKB-UniRule"/>
</dbReference>
<comment type="caution">
    <text evidence="6">The sequence shown here is derived from an EMBL/GenBank/DDBJ whole genome shotgun (WGS) entry which is preliminary data.</text>
</comment>
<feature type="compositionally biased region" description="Basic and acidic residues" evidence="5">
    <location>
        <begin position="1"/>
        <end position="12"/>
    </location>
</feature>
<gene>
    <name evidence="6" type="ORF">UPYG_G00248020</name>
</gene>
<dbReference type="GO" id="GO:0000266">
    <property type="term" value="P:mitochondrial fission"/>
    <property type="evidence" value="ECO:0007669"/>
    <property type="project" value="UniProtKB-UniRule"/>
</dbReference>
<comment type="subcellular location">
    <subcellularLocation>
        <location evidence="1 4">Mitochondrion</location>
    </subcellularLocation>
</comment>
<dbReference type="GO" id="GO:0005739">
    <property type="term" value="C:mitochondrion"/>
    <property type="evidence" value="ECO:0007669"/>
    <property type="project" value="UniProtKB-SubCell"/>
</dbReference>
<proteinExistence type="inferred from homology"/>
<comment type="function">
    <text evidence="4">Plays a role in mitochondrial aerobic respiration. Regulates mitochondrial organization and fission.</text>
</comment>
<name>A0ABD0W709_UMBPY</name>
<feature type="region of interest" description="Disordered" evidence="5">
    <location>
        <begin position="1"/>
        <end position="22"/>
    </location>
</feature>
<evidence type="ECO:0000256" key="5">
    <source>
        <dbReference type="SAM" id="MobiDB-lite"/>
    </source>
</evidence>
<sequence length="385" mass="42059">MDSWRNVKRESAVSRNPKPVRQNHSEGIAMSLLEDVLDLLRNVLEYFGVPPDMLVPVWETQLCGQYRSLVRMIGTNLPLTPSPRIHFQIPLHAFRTHEHLDTTMNIHPAIPSLADVLWVAEDEGDSFSMIRHFVRPSRRRGPVSNGGLQLPAHPALGGPGQARTRAQQGAKPLGQSSDPEALRKITALEDELLQLRAQIAMIVTAPPSGTSGMFPLTAPVLTSTPGCLPPPPPCPPPQLISSDGRADVGDLIRQRREAGKGRAQGKSHRAGLGGQLQPQDEVEGPGPFPSMLDVLKNLNQVKLRSVERSPGGTPVRRRRSKKGVAGLSDPAAMIAEALKRKFAHHRLNDSYDKENLSAELSPFGSPDVSPCVPQHSRRSQGRLHL</sequence>
<evidence type="ECO:0000256" key="4">
    <source>
        <dbReference type="RuleBase" id="RU369053"/>
    </source>
</evidence>
<feature type="compositionally biased region" description="Basic residues" evidence="5">
    <location>
        <begin position="375"/>
        <end position="385"/>
    </location>
</feature>
<keyword evidence="3 4" id="KW-0496">Mitochondrion</keyword>
<feature type="region of interest" description="Disordered" evidence="5">
    <location>
        <begin position="257"/>
        <end position="284"/>
    </location>
</feature>
<dbReference type="Proteomes" id="UP001557470">
    <property type="component" value="Unassembled WGS sequence"/>
</dbReference>
<dbReference type="PANTHER" id="PTHR14215:SF2">
    <property type="entry name" value="MITOCHONDRIAL FISSION REGULATOR 2"/>
    <property type="match status" value="1"/>
</dbReference>
<evidence type="ECO:0000313" key="7">
    <source>
        <dbReference type="Proteomes" id="UP001557470"/>
    </source>
</evidence>
<dbReference type="InterPro" id="IPR007972">
    <property type="entry name" value="Mtfr1"/>
</dbReference>
<dbReference type="PANTHER" id="PTHR14215">
    <property type="entry name" value="PROTEIN OF UNKNOWN FUNCTION DUF729"/>
    <property type="match status" value="1"/>
</dbReference>
<dbReference type="AlphaFoldDB" id="A0ABD0W709"/>
<organism evidence="6 7">
    <name type="scientific">Umbra pygmaea</name>
    <name type="common">Eastern mudminnow</name>
    <dbReference type="NCBI Taxonomy" id="75934"/>
    <lineage>
        <taxon>Eukaryota</taxon>
        <taxon>Metazoa</taxon>
        <taxon>Chordata</taxon>
        <taxon>Craniata</taxon>
        <taxon>Vertebrata</taxon>
        <taxon>Euteleostomi</taxon>
        <taxon>Actinopterygii</taxon>
        <taxon>Neopterygii</taxon>
        <taxon>Teleostei</taxon>
        <taxon>Protacanthopterygii</taxon>
        <taxon>Esociformes</taxon>
        <taxon>Umbridae</taxon>
        <taxon>Umbra</taxon>
    </lineage>
</organism>
<evidence type="ECO:0000256" key="3">
    <source>
        <dbReference type="ARBA" id="ARBA00023128"/>
    </source>
</evidence>
<protein>
    <recommendedName>
        <fullName evidence="4">Mitochondrial fission regulator</fullName>
    </recommendedName>
</protein>
<dbReference type="Pfam" id="PF05308">
    <property type="entry name" value="Mito_fiss_reg"/>
    <property type="match status" value="1"/>
</dbReference>
<accession>A0ABD0W709</accession>
<comment type="similarity">
    <text evidence="2 4">Belongs to the MTFR1 family.</text>
</comment>